<feature type="compositionally biased region" description="Basic residues" evidence="1">
    <location>
        <begin position="142"/>
        <end position="151"/>
    </location>
</feature>
<protein>
    <submittedName>
        <fullName evidence="2">Uncharacterized protein</fullName>
    </submittedName>
</protein>
<gene>
    <name evidence="2" type="ORF">BU14_0352s0017</name>
</gene>
<evidence type="ECO:0000313" key="3">
    <source>
        <dbReference type="Proteomes" id="UP000218209"/>
    </source>
</evidence>
<name>A0A1X6NXR9_PORUM</name>
<organism evidence="2 3">
    <name type="scientific">Porphyra umbilicalis</name>
    <name type="common">Purple laver</name>
    <name type="synonym">Red alga</name>
    <dbReference type="NCBI Taxonomy" id="2786"/>
    <lineage>
        <taxon>Eukaryota</taxon>
        <taxon>Rhodophyta</taxon>
        <taxon>Bangiophyceae</taxon>
        <taxon>Bangiales</taxon>
        <taxon>Bangiaceae</taxon>
        <taxon>Porphyra</taxon>
    </lineage>
</organism>
<accession>A0A1X6NXR9</accession>
<feature type="compositionally biased region" description="Polar residues" evidence="1">
    <location>
        <begin position="40"/>
        <end position="66"/>
    </location>
</feature>
<feature type="region of interest" description="Disordered" evidence="1">
    <location>
        <begin position="1"/>
        <end position="151"/>
    </location>
</feature>
<evidence type="ECO:0000256" key="1">
    <source>
        <dbReference type="SAM" id="MobiDB-lite"/>
    </source>
</evidence>
<evidence type="ECO:0000313" key="2">
    <source>
        <dbReference type="EMBL" id="OSX73398.1"/>
    </source>
</evidence>
<dbReference type="EMBL" id="KV918999">
    <property type="protein sequence ID" value="OSX73398.1"/>
    <property type="molecule type" value="Genomic_DNA"/>
</dbReference>
<feature type="compositionally biased region" description="Basic and acidic residues" evidence="1">
    <location>
        <begin position="96"/>
        <end position="115"/>
    </location>
</feature>
<keyword evidence="3" id="KW-1185">Reference proteome</keyword>
<sequence>MAGRACTAGRARTAGQARTAGRAATACPSSCCRPSRMFPSWSSQTRQDLPLSSQTRRVTLPSSSPPSRGASHGPARQVGAPRPCPPRHVGCARAVGRPDADGGADRRGGAPRRDGCPPPNRVHPRRARRRLVPVCRRAPQLRGRHRRLRGD</sequence>
<feature type="compositionally biased region" description="Low complexity" evidence="1">
    <location>
        <begin position="1"/>
        <end position="26"/>
    </location>
</feature>
<dbReference type="Proteomes" id="UP000218209">
    <property type="component" value="Unassembled WGS sequence"/>
</dbReference>
<proteinExistence type="predicted"/>
<dbReference type="AlphaFoldDB" id="A0A1X6NXR9"/>
<reference evidence="2 3" key="1">
    <citation type="submission" date="2017-03" db="EMBL/GenBank/DDBJ databases">
        <title>WGS assembly of Porphyra umbilicalis.</title>
        <authorList>
            <person name="Brawley S.H."/>
            <person name="Blouin N.A."/>
            <person name="Ficko-Blean E."/>
            <person name="Wheeler G.L."/>
            <person name="Lohr M."/>
            <person name="Goodson H.V."/>
            <person name="Jenkins J.W."/>
            <person name="Blaby-Haas C.E."/>
            <person name="Helliwell K.E."/>
            <person name="Chan C."/>
            <person name="Marriage T."/>
            <person name="Bhattacharya D."/>
            <person name="Klein A.S."/>
            <person name="Badis Y."/>
            <person name="Brodie J."/>
            <person name="Cao Y."/>
            <person name="Collen J."/>
            <person name="Dittami S.M."/>
            <person name="Gachon C.M."/>
            <person name="Green B.R."/>
            <person name="Karpowicz S."/>
            <person name="Kim J.W."/>
            <person name="Kudahl U."/>
            <person name="Lin S."/>
            <person name="Michel G."/>
            <person name="Mittag M."/>
            <person name="Olson B.J."/>
            <person name="Pangilinan J."/>
            <person name="Peng Y."/>
            <person name="Qiu H."/>
            <person name="Shu S."/>
            <person name="Singer J.T."/>
            <person name="Smith A.G."/>
            <person name="Sprecher B.N."/>
            <person name="Wagner V."/>
            <person name="Wang W."/>
            <person name="Wang Z.-Y."/>
            <person name="Yan J."/>
            <person name="Yarish C."/>
            <person name="Zoeuner-Riek S."/>
            <person name="Zhuang Y."/>
            <person name="Zou Y."/>
            <person name="Lindquist E.A."/>
            <person name="Grimwood J."/>
            <person name="Barry K."/>
            <person name="Rokhsar D.S."/>
            <person name="Schmutz J."/>
            <person name="Stiller J.W."/>
            <person name="Grossman A.R."/>
            <person name="Prochnik S.E."/>
        </authorList>
    </citation>
    <scope>NUCLEOTIDE SEQUENCE [LARGE SCALE GENOMIC DNA]</scope>
    <source>
        <strain evidence="2">4086291</strain>
    </source>
</reference>
<feature type="compositionally biased region" description="Basic residues" evidence="1">
    <location>
        <begin position="122"/>
        <end position="131"/>
    </location>
</feature>